<dbReference type="PANTHER" id="PTHR42732">
    <property type="entry name" value="BETA-GALACTOSIDASE"/>
    <property type="match status" value="1"/>
</dbReference>
<comment type="caution">
    <text evidence="6">The sequence shown here is derived from an EMBL/GenBank/DDBJ whole genome shotgun (WGS) entry which is preliminary data.</text>
</comment>
<keyword evidence="3" id="KW-0326">Glycosidase</keyword>
<dbReference type="Proteomes" id="UP000599179">
    <property type="component" value="Unassembled WGS sequence"/>
</dbReference>
<protein>
    <recommendedName>
        <fullName evidence="8">Beta-galactosidase</fullName>
    </recommendedName>
</protein>
<evidence type="ECO:0000313" key="7">
    <source>
        <dbReference type="Proteomes" id="UP000599179"/>
    </source>
</evidence>
<evidence type="ECO:0008006" key="8">
    <source>
        <dbReference type="Google" id="ProtNLM"/>
    </source>
</evidence>
<organism evidence="6 7">
    <name type="scientific">Psychroflexus planctonicus</name>
    <dbReference type="NCBI Taxonomy" id="1526575"/>
    <lineage>
        <taxon>Bacteria</taxon>
        <taxon>Pseudomonadati</taxon>
        <taxon>Bacteroidota</taxon>
        <taxon>Flavobacteriia</taxon>
        <taxon>Flavobacteriales</taxon>
        <taxon>Flavobacteriaceae</taxon>
        <taxon>Psychroflexus</taxon>
    </lineage>
</organism>
<reference evidence="7" key="1">
    <citation type="journal article" date="2019" name="Int. J. Syst. Evol. Microbiol.">
        <title>The Global Catalogue of Microorganisms (GCM) 10K type strain sequencing project: providing services to taxonomists for standard genome sequencing and annotation.</title>
        <authorList>
            <consortium name="The Broad Institute Genomics Platform"/>
            <consortium name="The Broad Institute Genome Sequencing Center for Infectious Disease"/>
            <person name="Wu L."/>
            <person name="Ma J."/>
        </authorList>
    </citation>
    <scope>NUCLEOTIDE SEQUENCE [LARGE SCALE GENOMIC DNA]</scope>
    <source>
        <strain evidence="7">CGMCC 1.12931</strain>
    </source>
</reference>
<evidence type="ECO:0000259" key="5">
    <source>
        <dbReference type="Pfam" id="PF18565"/>
    </source>
</evidence>
<proteinExistence type="inferred from homology"/>
<gene>
    <name evidence="6" type="ORF">GCM10010832_11180</name>
</gene>
<evidence type="ECO:0000256" key="1">
    <source>
        <dbReference type="ARBA" id="ARBA00007401"/>
    </source>
</evidence>
<dbReference type="InterPro" id="IPR051913">
    <property type="entry name" value="GH2_Domain-Containing"/>
</dbReference>
<dbReference type="InterPro" id="IPR032311">
    <property type="entry name" value="DUF4982"/>
</dbReference>
<name>A0ABQ1SHH4_9FLAO</name>
<dbReference type="InterPro" id="IPR040605">
    <property type="entry name" value="Glyco_hydro2_dom5"/>
</dbReference>
<feature type="domain" description="Glycoside hydrolase family 2" evidence="5">
    <location>
        <begin position="63"/>
        <end position="165"/>
    </location>
</feature>
<comment type="similarity">
    <text evidence="1">Belongs to the glycosyl hydrolase 2 family.</text>
</comment>
<dbReference type="Gene3D" id="2.60.40.10">
    <property type="entry name" value="Immunoglobulins"/>
    <property type="match status" value="2"/>
</dbReference>
<dbReference type="InterPro" id="IPR013783">
    <property type="entry name" value="Ig-like_fold"/>
</dbReference>
<evidence type="ECO:0000313" key="6">
    <source>
        <dbReference type="EMBL" id="GGE32676.1"/>
    </source>
</evidence>
<dbReference type="Pfam" id="PF16355">
    <property type="entry name" value="DUF4982"/>
    <property type="match status" value="1"/>
</dbReference>
<keyword evidence="2" id="KW-0378">Hydrolase</keyword>
<sequence>MFLNGKSLGVKTKRKNASPQERYRLMWMDVKYEPGTLKVVALNNEGEAVAEKEVKTAGQPHQLVLKPEQTKIKANGEDLAFVEVSVVDKNGIPCPTATHQLNFEVTGNGSFRAACNGDPTSLELFHLPTMKLFSGKLVVLVQASKEAGEINLKVSGEGLKSESITLESVHN</sequence>
<accession>A0ABQ1SHH4</accession>
<keyword evidence="7" id="KW-1185">Reference proteome</keyword>
<evidence type="ECO:0000259" key="4">
    <source>
        <dbReference type="Pfam" id="PF16355"/>
    </source>
</evidence>
<dbReference type="Pfam" id="PF18565">
    <property type="entry name" value="Glyco_hydro2_C5"/>
    <property type="match status" value="1"/>
</dbReference>
<feature type="domain" description="DUF4982" evidence="4">
    <location>
        <begin position="2"/>
        <end position="50"/>
    </location>
</feature>
<dbReference type="PANTHER" id="PTHR42732:SF1">
    <property type="entry name" value="BETA-MANNOSIDASE"/>
    <property type="match status" value="1"/>
</dbReference>
<dbReference type="EMBL" id="BMGM01000004">
    <property type="protein sequence ID" value="GGE32676.1"/>
    <property type="molecule type" value="Genomic_DNA"/>
</dbReference>
<evidence type="ECO:0000256" key="2">
    <source>
        <dbReference type="ARBA" id="ARBA00022801"/>
    </source>
</evidence>
<evidence type="ECO:0000256" key="3">
    <source>
        <dbReference type="ARBA" id="ARBA00023295"/>
    </source>
</evidence>